<organism evidence="1 2">
    <name type="scientific">Kribbella alba</name>
    <dbReference type="NCBI Taxonomy" id="190197"/>
    <lineage>
        <taxon>Bacteria</taxon>
        <taxon>Bacillati</taxon>
        <taxon>Actinomycetota</taxon>
        <taxon>Actinomycetes</taxon>
        <taxon>Propionibacteriales</taxon>
        <taxon>Kribbellaceae</taxon>
        <taxon>Kribbella</taxon>
    </lineage>
</organism>
<dbReference type="EMBL" id="BAAANE010000004">
    <property type="protein sequence ID" value="GAA1637037.1"/>
    <property type="molecule type" value="Genomic_DNA"/>
</dbReference>
<comment type="caution">
    <text evidence="1">The sequence shown here is derived from an EMBL/GenBank/DDBJ whole genome shotgun (WGS) entry which is preliminary data.</text>
</comment>
<dbReference type="Pfam" id="PF15561">
    <property type="entry name" value="Imm15"/>
    <property type="match status" value="1"/>
</dbReference>
<proteinExistence type="predicted"/>
<gene>
    <name evidence="1" type="ORF">GCM10009744_27750</name>
</gene>
<name>A0ABN2FAI9_9ACTN</name>
<dbReference type="Proteomes" id="UP001501319">
    <property type="component" value="Unassembled WGS sequence"/>
</dbReference>
<accession>A0ABN2FAI9</accession>
<dbReference type="InterPro" id="IPR028264">
    <property type="entry name" value="Imm15"/>
</dbReference>
<evidence type="ECO:0000313" key="2">
    <source>
        <dbReference type="Proteomes" id="UP001501319"/>
    </source>
</evidence>
<keyword evidence="2" id="KW-1185">Reference proteome</keyword>
<reference evidence="1 2" key="1">
    <citation type="journal article" date="2019" name="Int. J. Syst. Evol. Microbiol.">
        <title>The Global Catalogue of Microorganisms (GCM) 10K type strain sequencing project: providing services to taxonomists for standard genome sequencing and annotation.</title>
        <authorList>
            <consortium name="The Broad Institute Genomics Platform"/>
            <consortium name="The Broad Institute Genome Sequencing Center for Infectious Disease"/>
            <person name="Wu L."/>
            <person name="Ma J."/>
        </authorList>
    </citation>
    <scope>NUCLEOTIDE SEQUENCE [LARGE SCALE GENOMIC DNA]</scope>
    <source>
        <strain evidence="1 2">JCM 14306</strain>
    </source>
</reference>
<evidence type="ECO:0000313" key="1">
    <source>
        <dbReference type="EMBL" id="GAA1637037.1"/>
    </source>
</evidence>
<protein>
    <submittedName>
        <fullName evidence="1">Uncharacterized protein</fullName>
    </submittedName>
</protein>
<dbReference type="RefSeq" id="WP_344111639.1">
    <property type="nucleotide sequence ID" value="NZ_BAAANE010000004.1"/>
</dbReference>
<sequence length="182" mass="20659">MISDQEFHSHFQGMLERHGMSDPAVFRQVETFDEVPVCSRLSELDFMSSLPIVDQNRLMIVAATRHLIKICEYLDSFPDSEPGLIVVVSITSWWIDEDRASRCNDGTIEHIVPAFWVGNLAHPDMKAFRFHLPRSNPAEFVLQTVGPNGFEVVESRIEEWMQGCPKRVYVARAGDIPATARA</sequence>